<dbReference type="KEGG" id="mhd:Marky_0433"/>
<dbReference type="PROSITE" id="PS50076">
    <property type="entry name" value="DNAJ_2"/>
    <property type="match status" value="1"/>
</dbReference>
<dbReference type="PRINTS" id="PR00625">
    <property type="entry name" value="JDOMAIN"/>
</dbReference>
<dbReference type="eggNOG" id="COG0484">
    <property type="taxonomic scope" value="Bacteria"/>
</dbReference>
<dbReference type="STRING" id="869210.Marky_0433"/>
<dbReference type="CDD" id="cd10747">
    <property type="entry name" value="DnaJ_C"/>
    <property type="match status" value="1"/>
</dbReference>
<dbReference type="HOGENOM" id="CLU_017633_0_0_0"/>
<dbReference type="GO" id="GO:0005737">
    <property type="term" value="C:cytoplasm"/>
    <property type="evidence" value="ECO:0007669"/>
    <property type="project" value="TreeGrafter"/>
</dbReference>
<gene>
    <name evidence="7" type="ordered locus">Marky_0433</name>
</gene>
<dbReference type="Pfam" id="PF01556">
    <property type="entry name" value="DnaJ_C"/>
    <property type="match status" value="1"/>
</dbReference>
<dbReference type="CDD" id="cd06257">
    <property type="entry name" value="DnaJ"/>
    <property type="match status" value="1"/>
</dbReference>
<dbReference type="GO" id="GO:0008270">
    <property type="term" value="F:zinc ion binding"/>
    <property type="evidence" value="ECO:0007669"/>
    <property type="project" value="UniProtKB-KW"/>
</dbReference>
<dbReference type="FunFam" id="1.10.287.110:FF:000034">
    <property type="entry name" value="Chaperone protein DnaJ"/>
    <property type="match status" value="1"/>
</dbReference>
<evidence type="ECO:0000313" key="8">
    <source>
        <dbReference type="Proteomes" id="UP000007030"/>
    </source>
</evidence>
<dbReference type="NCBIfam" id="NF010892">
    <property type="entry name" value="PRK14299.1"/>
    <property type="match status" value="1"/>
</dbReference>
<evidence type="ECO:0000256" key="4">
    <source>
        <dbReference type="ARBA" id="ARBA00022833"/>
    </source>
</evidence>
<keyword evidence="3" id="KW-0863">Zinc-finger</keyword>
<feature type="domain" description="J" evidence="6">
    <location>
        <begin position="5"/>
        <end position="69"/>
    </location>
</feature>
<dbReference type="SUPFAM" id="SSF46565">
    <property type="entry name" value="Chaperone J-domain"/>
    <property type="match status" value="1"/>
</dbReference>
<accession>F2NKZ6</accession>
<evidence type="ECO:0000256" key="2">
    <source>
        <dbReference type="ARBA" id="ARBA00022737"/>
    </source>
</evidence>
<dbReference type="FunFam" id="2.60.260.20:FF:000005">
    <property type="entry name" value="Chaperone protein dnaJ 1, mitochondrial"/>
    <property type="match status" value="1"/>
</dbReference>
<name>F2NKZ6_MARHT</name>
<dbReference type="OrthoDB" id="9779889at2"/>
<evidence type="ECO:0000313" key="7">
    <source>
        <dbReference type="EMBL" id="AEB11185.1"/>
    </source>
</evidence>
<dbReference type="AlphaFoldDB" id="F2NKZ6"/>
<keyword evidence="5" id="KW-0143">Chaperone</keyword>
<dbReference type="InterPro" id="IPR036869">
    <property type="entry name" value="J_dom_sf"/>
</dbReference>
<evidence type="ECO:0000256" key="5">
    <source>
        <dbReference type="ARBA" id="ARBA00023186"/>
    </source>
</evidence>
<dbReference type="GO" id="GO:0051082">
    <property type="term" value="F:unfolded protein binding"/>
    <property type="evidence" value="ECO:0007669"/>
    <property type="project" value="InterPro"/>
</dbReference>
<dbReference type="PANTHER" id="PTHR43096">
    <property type="entry name" value="DNAJ HOMOLOG 1, MITOCHONDRIAL-RELATED"/>
    <property type="match status" value="1"/>
</dbReference>
<dbReference type="Pfam" id="PF00226">
    <property type="entry name" value="DnaJ"/>
    <property type="match status" value="1"/>
</dbReference>
<keyword evidence="1" id="KW-0479">Metal-binding</keyword>
<keyword evidence="8" id="KW-1185">Reference proteome</keyword>
<protein>
    <submittedName>
        <fullName evidence="7">Chaperone DnaJ domain protein</fullName>
    </submittedName>
</protein>
<organism evidence="7 8">
    <name type="scientific">Marinithermus hydrothermalis (strain DSM 14884 / JCM 11576 / T1)</name>
    <dbReference type="NCBI Taxonomy" id="869210"/>
    <lineage>
        <taxon>Bacteria</taxon>
        <taxon>Thermotogati</taxon>
        <taxon>Deinococcota</taxon>
        <taxon>Deinococci</taxon>
        <taxon>Thermales</taxon>
        <taxon>Thermaceae</taxon>
        <taxon>Marinithermus</taxon>
    </lineage>
</organism>
<dbReference type="PANTHER" id="PTHR43096:SF52">
    <property type="entry name" value="DNAJ HOMOLOG 1, MITOCHONDRIAL-RELATED"/>
    <property type="match status" value="1"/>
</dbReference>
<evidence type="ECO:0000256" key="1">
    <source>
        <dbReference type="ARBA" id="ARBA00022723"/>
    </source>
</evidence>
<dbReference type="GO" id="GO:0042026">
    <property type="term" value="P:protein refolding"/>
    <property type="evidence" value="ECO:0007669"/>
    <property type="project" value="TreeGrafter"/>
</dbReference>
<dbReference type="SMART" id="SM00271">
    <property type="entry name" value="DnaJ"/>
    <property type="match status" value="1"/>
</dbReference>
<evidence type="ECO:0000259" key="6">
    <source>
        <dbReference type="PROSITE" id="PS50076"/>
    </source>
</evidence>
<keyword evidence="2" id="KW-0677">Repeat</keyword>
<sequence length="291" mass="32335">MSYKDYYAILGVPRTASQEEIKRAYKKLARKYHPDVNKEPGAEEKFKEINEAYAVLSDPEKRRVYDAYGTTQTPPPPPPGGWRWEGTVDPGEFSDFFQELFGEGLFGGLFGTSRGGRRSARGGVNYELEFPLSLEQAYRGGEQRIEVNGEPIVVRIPAGVREGSRIRLAGKGGPGVPPGDLYLTVRLKPHPTFRLEGDDVHVTVDVPAPVAVVGGTVRVPTLDGPVELTLPPRTQTGRKLRLRGKGWPKRGGGRGDQYVTVRVVIPEHPSPEEERLYRELARLLKRQGVIR</sequence>
<dbReference type="InterPro" id="IPR001623">
    <property type="entry name" value="DnaJ_domain"/>
</dbReference>
<dbReference type="Gene3D" id="1.10.287.110">
    <property type="entry name" value="DnaJ domain"/>
    <property type="match status" value="1"/>
</dbReference>
<dbReference type="Gene3D" id="2.60.260.20">
    <property type="entry name" value="Urease metallochaperone UreE, N-terminal domain"/>
    <property type="match status" value="2"/>
</dbReference>
<dbReference type="InterPro" id="IPR002939">
    <property type="entry name" value="DnaJ_C"/>
</dbReference>
<proteinExistence type="predicted"/>
<dbReference type="InterPro" id="IPR008971">
    <property type="entry name" value="HSP40/DnaJ_pept-bd"/>
</dbReference>
<keyword evidence="4" id="KW-0862">Zinc</keyword>
<reference evidence="7 8" key="1">
    <citation type="journal article" date="2012" name="Stand. Genomic Sci.">
        <title>Complete genome sequence of the aerobic, heterotroph Marinithermus hydrothermalis type strain (T1(T)) from a deep-sea hydrothermal vent chimney.</title>
        <authorList>
            <person name="Copeland A."/>
            <person name="Gu W."/>
            <person name="Yasawong M."/>
            <person name="Lapidus A."/>
            <person name="Lucas S."/>
            <person name="Deshpande S."/>
            <person name="Pagani I."/>
            <person name="Tapia R."/>
            <person name="Cheng J.F."/>
            <person name="Goodwin L.A."/>
            <person name="Pitluck S."/>
            <person name="Liolios K."/>
            <person name="Ivanova N."/>
            <person name="Mavromatis K."/>
            <person name="Mikhailova N."/>
            <person name="Pati A."/>
            <person name="Chen A."/>
            <person name="Palaniappan K."/>
            <person name="Land M."/>
            <person name="Pan C."/>
            <person name="Brambilla E.M."/>
            <person name="Rohde M."/>
            <person name="Tindall B.J."/>
            <person name="Sikorski J."/>
            <person name="Goker M."/>
            <person name="Detter J.C."/>
            <person name="Bristow J."/>
            <person name="Eisen J.A."/>
            <person name="Markowitz V."/>
            <person name="Hugenholtz P."/>
            <person name="Kyrpides N.C."/>
            <person name="Klenk H.P."/>
            <person name="Woyke T."/>
        </authorList>
    </citation>
    <scope>NUCLEOTIDE SEQUENCE [LARGE SCALE GENOMIC DNA]</scope>
    <source>
        <strain evidence="8">DSM 14884 / JCM 11576 / T1</strain>
    </source>
</reference>
<dbReference type="InterPro" id="IPR018253">
    <property type="entry name" value="DnaJ_domain_CS"/>
</dbReference>
<dbReference type="Proteomes" id="UP000007030">
    <property type="component" value="Chromosome"/>
</dbReference>
<dbReference type="RefSeq" id="WP_013703238.1">
    <property type="nucleotide sequence ID" value="NC_015387.1"/>
</dbReference>
<evidence type="ECO:0000256" key="3">
    <source>
        <dbReference type="ARBA" id="ARBA00022771"/>
    </source>
</evidence>
<dbReference type="SUPFAM" id="SSF49493">
    <property type="entry name" value="HSP40/DnaJ peptide-binding domain"/>
    <property type="match status" value="2"/>
</dbReference>
<dbReference type="PROSITE" id="PS00636">
    <property type="entry name" value="DNAJ_1"/>
    <property type="match status" value="1"/>
</dbReference>
<dbReference type="EMBL" id="CP002630">
    <property type="protein sequence ID" value="AEB11185.1"/>
    <property type="molecule type" value="Genomic_DNA"/>
</dbReference>